<comment type="caution">
    <text evidence="1">The sequence shown here is derived from an EMBL/GenBank/DDBJ whole genome shotgun (WGS) entry which is preliminary data.</text>
</comment>
<evidence type="ECO:0000313" key="2">
    <source>
        <dbReference type="Proteomes" id="UP001381693"/>
    </source>
</evidence>
<sequence>MRTWPVAGKFIAQYTLSAEKNKNWLERFASVLRHLHLGKILERRQNSFNEELEGTRKFNSGTQTWR</sequence>
<gene>
    <name evidence="1" type="ORF">SK128_014145</name>
</gene>
<dbReference type="AlphaFoldDB" id="A0AAN8WWE7"/>
<feature type="non-terminal residue" evidence="1">
    <location>
        <position position="66"/>
    </location>
</feature>
<accession>A0AAN8WWE7</accession>
<dbReference type="Proteomes" id="UP001381693">
    <property type="component" value="Unassembled WGS sequence"/>
</dbReference>
<keyword evidence="2" id="KW-1185">Reference proteome</keyword>
<proteinExistence type="predicted"/>
<protein>
    <submittedName>
        <fullName evidence="1">Uncharacterized protein</fullName>
    </submittedName>
</protein>
<evidence type="ECO:0000313" key="1">
    <source>
        <dbReference type="EMBL" id="KAK7067550.1"/>
    </source>
</evidence>
<reference evidence="1 2" key="1">
    <citation type="submission" date="2023-11" db="EMBL/GenBank/DDBJ databases">
        <title>Halocaridina rubra genome assembly.</title>
        <authorList>
            <person name="Smith C."/>
        </authorList>
    </citation>
    <scope>NUCLEOTIDE SEQUENCE [LARGE SCALE GENOMIC DNA]</scope>
    <source>
        <strain evidence="1">EP-1</strain>
        <tissue evidence="1">Whole</tissue>
    </source>
</reference>
<organism evidence="1 2">
    <name type="scientific">Halocaridina rubra</name>
    <name type="common">Hawaiian red shrimp</name>
    <dbReference type="NCBI Taxonomy" id="373956"/>
    <lineage>
        <taxon>Eukaryota</taxon>
        <taxon>Metazoa</taxon>
        <taxon>Ecdysozoa</taxon>
        <taxon>Arthropoda</taxon>
        <taxon>Crustacea</taxon>
        <taxon>Multicrustacea</taxon>
        <taxon>Malacostraca</taxon>
        <taxon>Eumalacostraca</taxon>
        <taxon>Eucarida</taxon>
        <taxon>Decapoda</taxon>
        <taxon>Pleocyemata</taxon>
        <taxon>Caridea</taxon>
        <taxon>Atyoidea</taxon>
        <taxon>Atyidae</taxon>
        <taxon>Halocaridina</taxon>
    </lineage>
</organism>
<dbReference type="EMBL" id="JAXCGZ010018080">
    <property type="protein sequence ID" value="KAK7067550.1"/>
    <property type="molecule type" value="Genomic_DNA"/>
</dbReference>
<name>A0AAN8WWE7_HALRR</name>